<dbReference type="EMBL" id="PDDY01000001">
    <property type="protein sequence ID" value="PEH40722.1"/>
    <property type="molecule type" value="Genomic_DNA"/>
</dbReference>
<dbReference type="Pfam" id="PF00278">
    <property type="entry name" value="Orn_DAP_Arg_deC"/>
    <property type="match status" value="1"/>
</dbReference>
<dbReference type="AlphaFoldDB" id="A0A2A7SB54"/>
<dbReference type="SUPFAM" id="SSF50621">
    <property type="entry name" value="Alanine racemase C-terminal domain-like"/>
    <property type="match status" value="1"/>
</dbReference>
<dbReference type="PANTHER" id="PTHR43727">
    <property type="entry name" value="DIAMINOPIMELATE DECARBOXYLASE"/>
    <property type="match status" value="1"/>
</dbReference>
<dbReference type="Gene3D" id="3.20.20.10">
    <property type="entry name" value="Alanine racemase"/>
    <property type="match status" value="1"/>
</dbReference>
<dbReference type="SUPFAM" id="SSF51419">
    <property type="entry name" value="PLP-binding barrel"/>
    <property type="match status" value="1"/>
</dbReference>
<dbReference type="Proteomes" id="UP000220629">
    <property type="component" value="Unassembled WGS sequence"/>
</dbReference>
<feature type="domain" description="Orn/DAP/Arg decarboxylase 2 N-terminal" evidence="5">
    <location>
        <begin position="36"/>
        <end position="267"/>
    </location>
</feature>
<dbReference type="RefSeq" id="WP_096751839.1">
    <property type="nucleotide sequence ID" value="NZ_CADEPO010000015.1"/>
</dbReference>
<accession>A0A2A7SB54</accession>
<evidence type="ECO:0000259" key="4">
    <source>
        <dbReference type="Pfam" id="PF00278"/>
    </source>
</evidence>
<organism evidence="6 7">
    <name type="scientific">Burkholderia gladioli</name>
    <name type="common">Pseudomonas marginata</name>
    <name type="synonym">Phytomonas marginata</name>
    <dbReference type="NCBI Taxonomy" id="28095"/>
    <lineage>
        <taxon>Bacteria</taxon>
        <taxon>Pseudomonadati</taxon>
        <taxon>Pseudomonadota</taxon>
        <taxon>Betaproteobacteria</taxon>
        <taxon>Burkholderiales</taxon>
        <taxon>Burkholderiaceae</taxon>
        <taxon>Burkholderia</taxon>
    </lineage>
</organism>
<comment type="caution">
    <text evidence="6">The sequence shown here is derived from an EMBL/GenBank/DDBJ whole genome shotgun (WGS) entry which is preliminary data.</text>
</comment>
<keyword evidence="2" id="KW-0663">Pyridoxal phosphate</keyword>
<evidence type="ECO:0000256" key="3">
    <source>
        <dbReference type="SAM" id="MobiDB-lite"/>
    </source>
</evidence>
<proteinExistence type="predicted"/>
<dbReference type="InterPro" id="IPR022643">
    <property type="entry name" value="De-COase2_C"/>
</dbReference>
<dbReference type="InterPro" id="IPR029066">
    <property type="entry name" value="PLP-binding_barrel"/>
</dbReference>
<sequence>MTPERSPGAAPADDYGFVAELRTPCYVYDPEVAIARYRQLKARLGTRLIVSLKANPNQDLLARSAHAYEDGVELASRGELDIVIGRIKAPRYLNNPSMDETLMRAGLASRCHFVLDNLDAVARFMPLAREARAGGAEVGRLLLRLNAGALAGAHSRANWHDHFGMTPNEAHQAVLALKAAGLPVAGLHVFSGPHSFARAGAAAPDTLGLPDALAALARDLAGANGAALESLSLGGGFAEDAASHEASEADDANPADGTARPASGAGEDRHAEAFARYREAIAPLAGNWSLAHESGRAIFADCGLFVTRVVAVKHWADRSIAVCDGGLSHAFLLAQTEAVMKRLAAPVLVRQGRGGDGNGGSGGKPRGVPTFYVGSTCSRADVIGRDDHGAPPVPGDLAVFPRCGAYHRSYSMAHFLSHDAAHVYVRAA</sequence>
<protein>
    <submittedName>
        <fullName evidence="6">Pyridoxal-dependent decarboxylase</fullName>
    </submittedName>
</protein>
<comment type="cofactor">
    <cofactor evidence="1">
        <name>pyridoxal 5'-phosphate</name>
        <dbReference type="ChEBI" id="CHEBI:597326"/>
    </cofactor>
</comment>
<evidence type="ECO:0000259" key="5">
    <source>
        <dbReference type="Pfam" id="PF02784"/>
    </source>
</evidence>
<reference evidence="7" key="1">
    <citation type="submission" date="2017-09" db="EMBL/GenBank/DDBJ databases">
        <title>FDA dAtabase for Regulatory Grade micrObial Sequences (FDA-ARGOS): Supporting development and validation of Infectious Disease Dx tests.</title>
        <authorList>
            <person name="Minogue T."/>
            <person name="Wolcott M."/>
            <person name="Wasieloski L."/>
            <person name="Aguilar W."/>
            <person name="Moore D."/>
            <person name="Tallon L."/>
            <person name="Sadzewicz L."/>
            <person name="Ott S."/>
            <person name="Zhao X."/>
            <person name="Nagaraj S."/>
            <person name="Vavikolanu K."/>
            <person name="Aluvathingal J."/>
            <person name="Nadendla S."/>
            <person name="Sichtig H."/>
        </authorList>
    </citation>
    <scope>NUCLEOTIDE SEQUENCE [LARGE SCALE GENOMIC DNA]</scope>
    <source>
        <strain evidence="7">FDAARGOS_390</strain>
    </source>
</reference>
<dbReference type="GO" id="GO:0009089">
    <property type="term" value="P:lysine biosynthetic process via diaminopimelate"/>
    <property type="evidence" value="ECO:0007669"/>
    <property type="project" value="TreeGrafter"/>
</dbReference>
<evidence type="ECO:0000256" key="1">
    <source>
        <dbReference type="ARBA" id="ARBA00001933"/>
    </source>
</evidence>
<name>A0A2A7SB54_BURGA</name>
<dbReference type="PANTHER" id="PTHR43727:SF2">
    <property type="entry name" value="GROUP IV DECARBOXYLASE"/>
    <property type="match status" value="1"/>
</dbReference>
<feature type="domain" description="Orn/DAP/Arg decarboxylase 2 C-terminal" evidence="4">
    <location>
        <begin position="25"/>
        <end position="404"/>
    </location>
</feature>
<dbReference type="GO" id="GO:0008836">
    <property type="term" value="F:diaminopimelate decarboxylase activity"/>
    <property type="evidence" value="ECO:0007669"/>
    <property type="project" value="TreeGrafter"/>
</dbReference>
<dbReference type="InterPro" id="IPR022644">
    <property type="entry name" value="De-COase2_N"/>
</dbReference>
<dbReference type="Pfam" id="PF02784">
    <property type="entry name" value="Orn_Arg_deC_N"/>
    <property type="match status" value="1"/>
</dbReference>
<evidence type="ECO:0000313" key="7">
    <source>
        <dbReference type="Proteomes" id="UP000220629"/>
    </source>
</evidence>
<dbReference type="Gene3D" id="2.40.37.10">
    <property type="entry name" value="Lyase, Ornithine Decarboxylase, Chain A, domain 1"/>
    <property type="match status" value="1"/>
</dbReference>
<evidence type="ECO:0000256" key="2">
    <source>
        <dbReference type="ARBA" id="ARBA00022898"/>
    </source>
</evidence>
<gene>
    <name evidence="6" type="ORF">CRM94_00220</name>
</gene>
<feature type="region of interest" description="Disordered" evidence="3">
    <location>
        <begin position="242"/>
        <end position="269"/>
    </location>
</feature>
<evidence type="ECO:0000313" key="6">
    <source>
        <dbReference type="EMBL" id="PEH40722.1"/>
    </source>
</evidence>
<dbReference type="InterPro" id="IPR009006">
    <property type="entry name" value="Ala_racemase/Decarboxylase_C"/>
</dbReference>